<dbReference type="KEGG" id="daq:DAQ1742_04386"/>
<keyword evidence="2" id="KW-1185">Reference proteome</keyword>
<evidence type="ECO:0000313" key="2">
    <source>
        <dbReference type="Proteomes" id="UP000294820"/>
    </source>
</evidence>
<gene>
    <name evidence="1" type="ORF">DAQ1742_04386</name>
</gene>
<protein>
    <submittedName>
        <fullName evidence="1">Uncharacterized protein</fullName>
    </submittedName>
</protein>
<reference evidence="1 2" key="1">
    <citation type="submission" date="2016-09" db="EMBL/GenBank/DDBJ databases">
        <authorList>
            <person name="Reverchon S."/>
            <person name="Nasser W."/>
            <person name="Leonard S."/>
            <person name="Brochier C."/>
            <person name="Duprey A."/>
        </authorList>
    </citation>
    <scope>NUCLEOTIDE SEQUENCE [LARGE SCALE GENOMIC DNA]</scope>
    <source>
        <strain evidence="1 2">174/2</strain>
    </source>
</reference>
<organism evidence="1 2">
    <name type="scientific">Dickeya aquatica</name>
    <dbReference type="NCBI Taxonomy" id="1401087"/>
    <lineage>
        <taxon>Bacteria</taxon>
        <taxon>Pseudomonadati</taxon>
        <taxon>Pseudomonadota</taxon>
        <taxon>Gammaproteobacteria</taxon>
        <taxon>Enterobacterales</taxon>
        <taxon>Pectobacteriaceae</taxon>
        <taxon>Dickeya</taxon>
    </lineage>
</organism>
<dbReference type="AlphaFoldDB" id="A0A375AGY2"/>
<sequence length="55" mass="6215">MGLFAGFAPNVVKSCAYCCINDGLIPCFFFGYCALKSWHNNRITFPEKLTKWSGF</sequence>
<name>A0A375AGY2_9GAMM</name>
<accession>A0A375AGY2</accession>
<evidence type="ECO:0000313" key="1">
    <source>
        <dbReference type="EMBL" id="SLM65131.1"/>
    </source>
</evidence>
<dbReference type="EMBL" id="LT615367">
    <property type="protein sequence ID" value="SLM65131.1"/>
    <property type="molecule type" value="Genomic_DNA"/>
</dbReference>
<dbReference type="Proteomes" id="UP000294820">
    <property type="component" value="Chromosome 1"/>
</dbReference>
<proteinExistence type="predicted"/>